<dbReference type="AlphaFoldDB" id="A0A2X0PQ27"/>
<sequence length="421" mass="46458">MSQIYVPEKEDERHEEAYHDVVQEEISSSSTPREIDLSAEEELDARRRARRNKRWYISLGGVIVVLLILLGVMLGLVKGQEKRWESVIEEQQRHHGAIESSASAVRRGRWAKRTERSEYSFSTKNGTVATYIYTTKPIVSTLASRSRNESEPTGAKGNAHLALFSRQVNPGGYTIGTLTGYVTYTGKPFSTTASAAPAATSSSAPTSISTLTSTKTSDSTHDESTSSTERHSHPSNTASPMHKKHHFAPTPTNPPTIPDSLLQLLVNGPKRLKRSLDQDAQEQLLEKETSSVPSNTVTTAVSDQDGREYSYSVRKDWGTATFVKTTRPIVSWDFLSIPTGQPCDVKLRVGSTPLPKPVNPAGYTIGTLDGVFVELKTPRSRSTDAAKGGGVKNPKVYQRVVRSREELRKRARVDFEEGMQL</sequence>
<keyword evidence="2" id="KW-0472">Membrane</keyword>
<evidence type="ECO:0000313" key="4">
    <source>
        <dbReference type="Proteomes" id="UP000249464"/>
    </source>
</evidence>
<dbReference type="EMBL" id="FQNC01000117">
    <property type="protein sequence ID" value="SGZ32111.1"/>
    <property type="molecule type" value="Genomic_DNA"/>
</dbReference>
<feature type="region of interest" description="Disordered" evidence="1">
    <location>
        <begin position="278"/>
        <end position="305"/>
    </location>
</feature>
<evidence type="ECO:0000256" key="2">
    <source>
        <dbReference type="SAM" id="Phobius"/>
    </source>
</evidence>
<feature type="compositionally biased region" description="Basic and acidic residues" evidence="1">
    <location>
        <begin position="218"/>
        <end position="232"/>
    </location>
</feature>
<reference evidence="3 4" key="1">
    <citation type="submission" date="2016-11" db="EMBL/GenBank/DDBJ databases">
        <authorList>
            <person name="Jaros S."/>
            <person name="Januszkiewicz K."/>
            <person name="Wedrychowicz H."/>
        </authorList>
    </citation>
    <scope>NUCLEOTIDE SEQUENCE [LARGE SCALE GENOMIC DNA]</scope>
</reference>
<protein>
    <submittedName>
        <fullName evidence="3">BQ5605_C043g12078 protein</fullName>
    </submittedName>
</protein>
<name>A0A2X0PQ27_9BASI</name>
<proteinExistence type="predicted"/>
<keyword evidence="2" id="KW-0812">Transmembrane</keyword>
<accession>A0A2X0PQ27</accession>
<dbReference type="Proteomes" id="UP000249464">
    <property type="component" value="Unassembled WGS sequence"/>
</dbReference>
<evidence type="ECO:0000256" key="1">
    <source>
        <dbReference type="SAM" id="MobiDB-lite"/>
    </source>
</evidence>
<evidence type="ECO:0000313" key="3">
    <source>
        <dbReference type="EMBL" id="SGZ32111.1"/>
    </source>
</evidence>
<gene>
    <name evidence="3" type="primary">BQ5605_C043g12078</name>
    <name evidence="3" type="ORF">BQ5605_C043G12078</name>
</gene>
<keyword evidence="4" id="KW-1185">Reference proteome</keyword>
<feature type="transmembrane region" description="Helical" evidence="2">
    <location>
        <begin position="55"/>
        <end position="77"/>
    </location>
</feature>
<feature type="compositionally biased region" description="Polar residues" evidence="1">
    <location>
        <begin position="290"/>
        <end position="302"/>
    </location>
</feature>
<feature type="compositionally biased region" description="Low complexity" evidence="1">
    <location>
        <begin position="192"/>
        <end position="217"/>
    </location>
</feature>
<keyword evidence="2" id="KW-1133">Transmembrane helix</keyword>
<feature type="region of interest" description="Disordered" evidence="1">
    <location>
        <begin position="192"/>
        <end position="261"/>
    </location>
</feature>
<organism evidence="3 4">
    <name type="scientific">Microbotryum silenes-dioicae</name>
    <dbReference type="NCBI Taxonomy" id="796604"/>
    <lineage>
        <taxon>Eukaryota</taxon>
        <taxon>Fungi</taxon>
        <taxon>Dikarya</taxon>
        <taxon>Basidiomycota</taxon>
        <taxon>Pucciniomycotina</taxon>
        <taxon>Microbotryomycetes</taxon>
        <taxon>Microbotryales</taxon>
        <taxon>Microbotryaceae</taxon>
        <taxon>Microbotryum</taxon>
    </lineage>
</organism>